<accession>A0A4Z2JEX0</accession>
<gene>
    <name evidence="1" type="ORF">EYF80_000692</name>
</gene>
<evidence type="ECO:0000313" key="1">
    <source>
        <dbReference type="EMBL" id="TNN88815.1"/>
    </source>
</evidence>
<dbReference type="EMBL" id="SRLO01000003">
    <property type="protein sequence ID" value="TNN88815.1"/>
    <property type="molecule type" value="Genomic_DNA"/>
</dbReference>
<comment type="caution">
    <text evidence="1">The sequence shown here is derived from an EMBL/GenBank/DDBJ whole genome shotgun (WGS) entry which is preliminary data.</text>
</comment>
<sequence>MIQIPLPGKVHKICCEEVQGRQPALVTHTNSSIHLSGLFVNRESCVCGTDCASSSPPLAAPRDLQEALRLDTKESVHSHIPQEAHSSVTHSLQKKIIHMKRWDGVRSPTESMTVHKED</sequence>
<keyword evidence="2" id="KW-1185">Reference proteome</keyword>
<evidence type="ECO:0000313" key="2">
    <source>
        <dbReference type="Proteomes" id="UP000314294"/>
    </source>
</evidence>
<proteinExistence type="predicted"/>
<dbReference type="Proteomes" id="UP000314294">
    <property type="component" value="Unassembled WGS sequence"/>
</dbReference>
<reference evidence="1 2" key="1">
    <citation type="submission" date="2019-03" db="EMBL/GenBank/DDBJ databases">
        <title>First draft genome of Liparis tanakae, snailfish: a comprehensive survey of snailfish specific genes.</title>
        <authorList>
            <person name="Kim W."/>
            <person name="Song I."/>
            <person name="Jeong J.-H."/>
            <person name="Kim D."/>
            <person name="Kim S."/>
            <person name="Ryu S."/>
            <person name="Song J.Y."/>
            <person name="Lee S.K."/>
        </authorList>
    </citation>
    <scope>NUCLEOTIDE SEQUENCE [LARGE SCALE GENOMIC DNA]</scope>
    <source>
        <tissue evidence="1">Muscle</tissue>
    </source>
</reference>
<organism evidence="1 2">
    <name type="scientific">Liparis tanakae</name>
    <name type="common">Tanaka's snailfish</name>
    <dbReference type="NCBI Taxonomy" id="230148"/>
    <lineage>
        <taxon>Eukaryota</taxon>
        <taxon>Metazoa</taxon>
        <taxon>Chordata</taxon>
        <taxon>Craniata</taxon>
        <taxon>Vertebrata</taxon>
        <taxon>Euteleostomi</taxon>
        <taxon>Actinopterygii</taxon>
        <taxon>Neopterygii</taxon>
        <taxon>Teleostei</taxon>
        <taxon>Neoteleostei</taxon>
        <taxon>Acanthomorphata</taxon>
        <taxon>Eupercaria</taxon>
        <taxon>Perciformes</taxon>
        <taxon>Cottioidei</taxon>
        <taxon>Cottales</taxon>
        <taxon>Liparidae</taxon>
        <taxon>Liparis</taxon>
    </lineage>
</organism>
<protein>
    <submittedName>
        <fullName evidence="1">Uncharacterized protein</fullName>
    </submittedName>
</protein>
<name>A0A4Z2JEX0_9TELE</name>
<dbReference type="AlphaFoldDB" id="A0A4Z2JEX0"/>